<gene>
    <name evidence="2" type="ORF">LTRI10_LOCUS29462</name>
</gene>
<name>A0AAV2ERC8_9ROSI</name>
<keyword evidence="3" id="KW-1185">Reference proteome</keyword>
<accession>A0AAV2ERC8</accession>
<protein>
    <submittedName>
        <fullName evidence="2">Uncharacterized protein</fullName>
    </submittedName>
</protein>
<dbReference type="EMBL" id="OZ034818">
    <property type="protein sequence ID" value="CAL1388536.1"/>
    <property type="molecule type" value="Genomic_DNA"/>
</dbReference>
<evidence type="ECO:0000313" key="2">
    <source>
        <dbReference type="EMBL" id="CAL1388536.1"/>
    </source>
</evidence>
<dbReference type="Proteomes" id="UP001497516">
    <property type="component" value="Chromosome 5"/>
</dbReference>
<evidence type="ECO:0000313" key="3">
    <source>
        <dbReference type="Proteomes" id="UP001497516"/>
    </source>
</evidence>
<sequence>MAPASRGGRSRARGGGRNWMAGGRRRWRRVSTLAVSRWQAAAVGISGRREAVPAGGSRLQSPLSDLSLSRCAEEIEGLRVYSAASIRVEALGRISDTAASFCLRPASCAG</sequence>
<evidence type="ECO:0000256" key="1">
    <source>
        <dbReference type="SAM" id="MobiDB-lite"/>
    </source>
</evidence>
<feature type="region of interest" description="Disordered" evidence="1">
    <location>
        <begin position="1"/>
        <end position="21"/>
    </location>
</feature>
<dbReference type="AlphaFoldDB" id="A0AAV2ERC8"/>
<reference evidence="2 3" key="1">
    <citation type="submission" date="2024-04" db="EMBL/GenBank/DDBJ databases">
        <authorList>
            <person name="Fracassetti M."/>
        </authorList>
    </citation>
    <scope>NUCLEOTIDE SEQUENCE [LARGE SCALE GENOMIC DNA]</scope>
</reference>
<proteinExistence type="predicted"/>
<organism evidence="2 3">
    <name type="scientific">Linum trigynum</name>
    <dbReference type="NCBI Taxonomy" id="586398"/>
    <lineage>
        <taxon>Eukaryota</taxon>
        <taxon>Viridiplantae</taxon>
        <taxon>Streptophyta</taxon>
        <taxon>Embryophyta</taxon>
        <taxon>Tracheophyta</taxon>
        <taxon>Spermatophyta</taxon>
        <taxon>Magnoliopsida</taxon>
        <taxon>eudicotyledons</taxon>
        <taxon>Gunneridae</taxon>
        <taxon>Pentapetalae</taxon>
        <taxon>rosids</taxon>
        <taxon>fabids</taxon>
        <taxon>Malpighiales</taxon>
        <taxon>Linaceae</taxon>
        <taxon>Linum</taxon>
    </lineage>
</organism>